<feature type="domain" description="PAC" evidence="5">
    <location>
        <begin position="150"/>
        <end position="202"/>
    </location>
</feature>
<dbReference type="PANTHER" id="PTHR43531">
    <property type="entry name" value="PROTEIN ICFG"/>
    <property type="match status" value="1"/>
</dbReference>
<evidence type="ECO:0000313" key="6">
    <source>
        <dbReference type="EMBL" id="ANY67797.1"/>
    </source>
</evidence>
<dbReference type="InterPro" id="IPR051310">
    <property type="entry name" value="MCP_chemotaxis"/>
</dbReference>
<evidence type="ECO:0000259" key="5">
    <source>
        <dbReference type="PROSITE" id="PS50113"/>
    </source>
</evidence>
<keyword evidence="1" id="KW-0145">Chemotaxis</keyword>
<dbReference type="Gene3D" id="3.30.450.20">
    <property type="entry name" value="PAS domain"/>
    <property type="match status" value="2"/>
</dbReference>
<dbReference type="InterPro" id="IPR000014">
    <property type="entry name" value="PAS"/>
</dbReference>
<dbReference type="Pfam" id="PF00015">
    <property type="entry name" value="MCPsignal"/>
    <property type="match status" value="1"/>
</dbReference>
<keyword evidence="6" id="KW-0808">Transferase</keyword>
<proteinExistence type="inferred from homology"/>
<dbReference type="InterPro" id="IPR001610">
    <property type="entry name" value="PAC"/>
</dbReference>
<dbReference type="NCBIfam" id="TIGR00229">
    <property type="entry name" value="sensory_box"/>
    <property type="match status" value="1"/>
</dbReference>
<dbReference type="Gene3D" id="1.10.287.950">
    <property type="entry name" value="Methyl-accepting chemotaxis protein"/>
    <property type="match status" value="1"/>
</dbReference>
<sequence>MFLKDAQSKAMTALLEEAKKRSELFSQHDFSPLALPAVHSDATKAIVEHFNAALQMVTQQAADAELRLQLVTEAIQVGLWDMQVIAGDPVNPKNTFIWSDALRKMLGYHNEADFPNILDSWSSKLHKDDHDWVLAAFADHLNDRTGTVPYDLEYRLLLKNGQYRWFRATGTTVRDSKGVPLRVAGALFDIHDKKMKDQETAALVTRYDLINRALVEAPWDMTVVAGDVVNPNNEFWWSPQFRKTLGFQDESDFPNVFSSWSSRLHPDDAERTVKGFADHMNDYSGKTPYDLDYRLKLKNGEYRWFHAGGETIRDSKGVPLRVAGTIRDITYEKNKDDVVKLLNEKTEQLSQSIMDMVKGINNVTTQAQELAVAQEQSTEAANHAKNSADETKNISNFIKEIANQTNLLGLNAAIEAARAGEMGQGFSVVANEVRKLAVHSADATVNIENSLNTMKDYIEEILQHIHNMASLTQTQAALTEEVNASMDEINDMSQSLVDIAKTL</sequence>
<dbReference type="InterPro" id="IPR013655">
    <property type="entry name" value="PAS_fold_3"/>
</dbReference>
<dbReference type="SUPFAM" id="SSF55785">
    <property type="entry name" value="PYP-like sensor domain (PAS domain)"/>
    <property type="match status" value="2"/>
</dbReference>
<dbReference type="GO" id="GO:0004888">
    <property type="term" value="F:transmembrane signaling receptor activity"/>
    <property type="evidence" value="ECO:0007669"/>
    <property type="project" value="TreeGrafter"/>
</dbReference>
<dbReference type="SMART" id="SM00283">
    <property type="entry name" value="MA"/>
    <property type="match status" value="1"/>
</dbReference>
<dbReference type="InterPro" id="IPR035965">
    <property type="entry name" value="PAS-like_dom_sf"/>
</dbReference>
<dbReference type="InterPro" id="IPR004089">
    <property type="entry name" value="MCPsignal_dom"/>
</dbReference>
<evidence type="ECO:0000256" key="2">
    <source>
        <dbReference type="ARBA" id="ARBA00029447"/>
    </source>
</evidence>
<feature type="domain" description="PAC" evidence="5">
    <location>
        <begin position="289"/>
        <end position="341"/>
    </location>
</feature>
<gene>
    <name evidence="6" type="ORF">BBD42_15970</name>
</gene>
<reference evidence="6" key="1">
    <citation type="submission" date="2016-08" db="EMBL/GenBank/DDBJ databases">
        <title>Complete Genome Seqeunce of Paenibacillus sp. BIHB 4019 from tea rhizoplane.</title>
        <authorList>
            <person name="Thakur R."/>
            <person name="Swarnkar M.K."/>
            <person name="Gulati A."/>
        </authorList>
    </citation>
    <scope>NUCLEOTIDE SEQUENCE [LARGE SCALE GENOMIC DNA]</scope>
    <source>
        <strain evidence="6">BIHB4019</strain>
    </source>
</reference>
<keyword evidence="3" id="KW-0807">Transducer</keyword>
<dbReference type="SMART" id="SM00086">
    <property type="entry name" value="PAC"/>
    <property type="match status" value="2"/>
</dbReference>
<protein>
    <submittedName>
        <fullName evidence="6">Histidine kinase</fullName>
    </submittedName>
</protein>
<feature type="domain" description="Methyl-accepting transducer" evidence="4">
    <location>
        <begin position="339"/>
        <end position="503"/>
    </location>
</feature>
<dbReference type="Pfam" id="PF08447">
    <property type="entry name" value="PAS_3"/>
    <property type="match status" value="2"/>
</dbReference>
<dbReference type="GO" id="GO:0007165">
    <property type="term" value="P:signal transduction"/>
    <property type="evidence" value="ECO:0007669"/>
    <property type="project" value="UniProtKB-KW"/>
</dbReference>
<dbReference type="PROSITE" id="PS50113">
    <property type="entry name" value="PAC"/>
    <property type="match status" value="2"/>
</dbReference>
<dbReference type="AlphaFoldDB" id="A0A1B2DJ99"/>
<dbReference type="GO" id="GO:0005886">
    <property type="term" value="C:plasma membrane"/>
    <property type="evidence" value="ECO:0007669"/>
    <property type="project" value="TreeGrafter"/>
</dbReference>
<dbReference type="PANTHER" id="PTHR43531:SF11">
    <property type="entry name" value="METHYL-ACCEPTING CHEMOTAXIS PROTEIN 3"/>
    <property type="match status" value="1"/>
</dbReference>
<evidence type="ECO:0000256" key="1">
    <source>
        <dbReference type="ARBA" id="ARBA00022500"/>
    </source>
</evidence>
<evidence type="ECO:0000259" key="4">
    <source>
        <dbReference type="PROSITE" id="PS50111"/>
    </source>
</evidence>
<dbReference type="EMBL" id="CP016808">
    <property type="protein sequence ID" value="ANY67797.1"/>
    <property type="molecule type" value="Genomic_DNA"/>
</dbReference>
<comment type="similarity">
    <text evidence="2">Belongs to the methyl-accepting chemotaxis (MCP) protein family.</text>
</comment>
<dbReference type="SUPFAM" id="SSF58104">
    <property type="entry name" value="Methyl-accepting chemotaxis protein (MCP) signaling domain"/>
    <property type="match status" value="1"/>
</dbReference>
<dbReference type="GO" id="GO:0016301">
    <property type="term" value="F:kinase activity"/>
    <property type="evidence" value="ECO:0007669"/>
    <property type="project" value="UniProtKB-KW"/>
</dbReference>
<dbReference type="InterPro" id="IPR000700">
    <property type="entry name" value="PAS-assoc_C"/>
</dbReference>
<name>A0A1B2DJ99_9BACL</name>
<keyword evidence="6" id="KW-0418">Kinase</keyword>
<organism evidence="6">
    <name type="scientific">Paenibacillus sp. BIHB 4019</name>
    <dbReference type="NCBI Taxonomy" id="1870819"/>
    <lineage>
        <taxon>Bacteria</taxon>
        <taxon>Bacillati</taxon>
        <taxon>Bacillota</taxon>
        <taxon>Bacilli</taxon>
        <taxon>Bacillales</taxon>
        <taxon>Paenibacillaceae</taxon>
        <taxon>Paenibacillus</taxon>
    </lineage>
</organism>
<dbReference type="GO" id="GO:0006935">
    <property type="term" value="P:chemotaxis"/>
    <property type="evidence" value="ECO:0007669"/>
    <property type="project" value="UniProtKB-KW"/>
</dbReference>
<dbReference type="PROSITE" id="PS50111">
    <property type="entry name" value="CHEMOTAXIS_TRANSDUC_2"/>
    <property type="match status" value="1"/>
</dbReference>
<dbReference type="CDD" id="cd00130">
    <property type="entry name" value="PAS"/>
    <property type="match status" value="2"/>
</dbReference>
<dbReference type="RefSeq" id="WP_099518980.1">
    <property type="nucleotide sequence ID" value="NZ_CP016808.1"/>
</dbReference>
<evidence type="ECO:0000256" key="3">
    <source>
        <dbReference type="PROSITE-ProRule" id="PRU00284"/>
    </source>
</evidence>
<accession>A0A1B2DJ99</accession>